<evidence type="ECO:0000259" key="1">
    <source>
        <dbReference type="Pfam" id="PF13472"/>
    </source>
</evidence>
<protein>
    <submittedName>
        <fullName evidence="2">1-alkyl-2-acetylglycerophosphocholine esterase</fullName>
    </submittedName>
</protein>
<feature type="domain" description="SGNH hydrolase-type esterase" evidence="1">
    <location>
        <begin position="53"/>
        <end position="201"/>
    </location>
</feature>
<name>A0A934UD47_9STRE</name>
<dbReference type="PANTHER" id="PTHR30383">
    <property type="entry name" value="THIOESTERASE 1/PROTEASE 1/LYSOPHOSPHOLIPASE L1"/>
    <property type="match status" value="1"/>
</dbReference>
<keyword evidence="3" id="KW-1185">Reference proteome</keyword>
<gene>
    <name evidence="2" type="ORF">JHK64_02025</name>
</gene>
<comment type="caution">
    <text evidence="2">The sequence shown here is derived from an EMBL/GenBank/DDBJ whole genome shotgun (WGS) entry which is preliminary data.</text>
</comment>
<accession>A0A934UD47</accession>
<dbReference type="PANTHER" id="PTHR30383:SF5">
    <property type="entry name" value="SGNH HYDROLASE-TYPE ESTERASE DOMAIN-CONTAINING PROTEIN"/>
    <property type="match status" value="1"/>
</dbReference>
<evidence type="ECO:0000313" key="2">
    <source>
        <dbReference type="EMBL" id="MBJ8349410.1"/>
    </source>
</evidence>
<proteinExistence type="predicted"/>
<dbReference type="InterPro" id="IPR051532">
    <property type="entry name" value="Ester_Hydrolysis_Enzymes"/>
</dbReference>
<dbReference type="SUPFAM" id="SSF52266">
    <property type="entry name" value="SGNH hydrolase"/>
    <property type="match status" value="1"/>
</dbReference>
<evidence type="ECO:0000313" key="3">
    <source>
        <dbReference type="Proteomes" id="UP000644875"/>
    </source>
</evidence>
<dbReference type="InterPro" id="IPR036514">
    <property type="entry name" value="SGNH_hydro_sf"/>
</dbReference>
<dbReference type="EMBL" id="JAENBP010000002">
    <property type="protein sequence ID" value="MBJ8349410.1"/>
    <property type="molecule type" value="Genomic_DNA"/>
</dbReference>
<reference evidence="2 3" key="1">
    <citation type="journal article" date="2021" name="Int. J. Syst. Evol. Microbiol.">
        <title>Streptococcus vicugnae sp. nov., isolated from faeces of alpacas (Vicugna pacos) and cattle (Bos taurus), Streptococcus zalophi sp. nov., and Streptococcus pacificus sp. nov., isolated from respiratory tract of California sea lions (Zalophus californianus).</title>
        <authorList>
            <person name="Volokhov D.V."/>
            <person name="Zagorodnyaya T.A."/>
            <person name="Shen Z."/>
            <person name="Blom J."/>
            <person name="Furtak V.A."/>
            <person name="Eisenberg T."/>
            <person name="Fan P."/>
            <person name="Jeong K.C."/>
            <person name="Gao Y."/>
            <person name="Zhang S."/>
            <person name="Amselle M."/>
        </authorList>
    </citation>
    <scope>NUCLEOTIDE SEQUENCE [LARGE SCALE GENOMIC DNA]</scope>
    <source>
        <strain evidence="3">CSL7508-lung</strain>
    </source>
</reference>
<dbReference type="Gene3D" id="3.40.50.1110">
    <property type="entry name" value="SGNH hydrolase"/>
    <property type="match status" value="1"/>
</dbReference>
<sequence>MSDEKMLRYYFKIQNDKRQAYQIENRCTLRFPEVIFIGDSIVEFFKLEDYIKTQKVVANRGISAYTSDILLKYLDTHIFGDQLKTVFILIGTNDIGISISKEKTITNITQIIEKIKENYPSVTIVLLEILPVNTTVFDLSRFGMRDNETISDLNRAYEELTNRFDYVSLLKTHDAFLDNKGDLKFDFTKDGLHLSDKGYQVLAELINQTEYL</sequence>
<dbReference type="InterPro" id="IPR013830">
    <property type="entry name" value="SGNH_hydro"/>
</dbReference>
<dbReference type="GO" id="GO:0004622">
    <property type="term" value="F:phosphatidylcholine lysophospholipase activity"/>
    <property type="evidence" value="ECO:0007669"/>
    <property type="project" value="TreeGrafter"/>
</dbReference>
<dbReference type="RefSeq" id="WP_199567338.1">
    <property type="nucleotide sequence ID" value="NZ_JAENBP010000002.1"/>
</dbReference>
<organism evidence="2 3">
    <name type="scientific">Streptococcus zalophi</name>
    <dbReference type="NCBI Taxonomy" id="640031"/>
    <lineage>
        <taxon>Bacteria</taxon>
        <taxon>Bacillati</taxon>
        <taxon>Bacillota</taxon>
        <taxon>Bacilli</taxon>
        <taxon>Lactobacillales</taxon>
        <taxon>Streptococcaceae</taxon>
        <taxon>Streptococcus</taxon>
    </lineage>
</organism>
<dbReference type="Pfam" id="PF13472">
    <property type="entry name" value="Lipase_GDSL_2"/>
    <property type="match status" value="1"/>
</dbReference>
<dbReference type="Proteomes" id="UP000644875">
    <property type="component" value="Unassembled WGS sequence"/>
</dbReference>
<dbReference type="AlphaFoldDB" id="A0A934UD47"/>